<evidence type="ECO:0000313" key="2">
    <source>
        <dbReference type="Proteomes" id="UP001152798"/>
    </source>
</evidence>
<name>A0A9P0MHE2_NEZVI</name>
<organism evidence="1 2">
    <name type="scientific">Nezara viridula</name>
    <name type="common">Southern green stink bug</name>
    <name type="synonym">Cimex viridulus</name>
    <dbReference type="NCBI Taxonomy" id="85310"/>
    <lineage>
        <taxon>Eukaryota</taxon>
        <taxon>Metazoa</taxon>
        <taxon>Ecdysozoa</taxon>
        <taxon>Arthropoda</taxon>
        <taxon>Hexapoda</taxon>
        <taxon>Insecta</taxon>
        <taxon>Pterygota</taxon>
        <taxon>Neoptera</taxon>
        <taxon>Paraneoptera</taxon>
        <taxon>Hemiptera</taxon>
        <taxon>Heteroptera</taxon>
        <taxon>Panheteroptera</taxon>
        <taxon>Pentatomomorpha</taxon>
        <taxon>Pentatomoidea</taxon>
        <taxon>Pentatomidae</taxon>
        <taxon>Pentatominae</taxon>
        <taxon>Nezara</taxon>
    </lineage>
</organism>
<protein>
    <submittedName>
        <fullName evidence="1">Uncharacterized protein</fullName>
    </submittedName>
</protein>
<dbReference type="EMBL" id="OV725080">
    <property type="protein sequence ID" value="CAH1398138.1"/>
    <property type="molecule type" value="Genomic_DNA"/>
</dbReference>
<gene>
    <name evidence="1" type="ORF">NEZAVI_LOCUS7851</name>
</gene>
<proteinExistence type="predicted"/>
<dbReference type="Proteomes" id="UP001152798">
    <property type="component" value="Chromosome 4"/>
</dbReference>
<accession>A0A9P0MHE2</accession>
<keyword evidence="2" id="KW-1185">Reference proteome</keyword>
<reference evidence="1" key="1">
    <citation type="submission" date="2022-01" db="EMBL/GenBank/DDBJ databases">
        <authorList>
            <person name="King R."/>
        </authorList>
    </citation>
    <scope>NUCLEOTIDE SEQUENCE</scope>
</reference>
<sequence length="233" mass="25962">MMSSRLQTKFGLYKRRLRQNSSLTEPISTMKVFQVTLLIVGLVGLAASSTPRSTVYDLEDRLREDIDAFRARSKLFIKTVFVHLQVDVPAFLESPFIAADTLIIHVTTDAQEFIDSAYSNLGTMKYHIQLAINELTPADLVLKGVLDVLTQELDEAGREAVLKKDQLLQLISSHAFADAKEVIALGPAAASDIVMAHVNDDFNLFVRDLKDFIRKIQTVVKETNAKLEKLVSG</sequence>
<evidence type="ECO:0000313" key="1">
    <source>
        <dbReference type="EMBL" id="CAH1398138.1"/>
    </source>
</evidence>
<dbReference type="AlphaFoldDB" id="A0A9P0MHE2"/>